<dbReference type="Proteomes" id="UP000184108">
    <property type="component" value="Unassembled WGS sequence"/>
</dbReference>
<protein>
    <submittedName>
        <fullName evidence="2">Condensation domain-containing protein</fullName>
    </submittedName>
</protein>
<evidence type="ECO:0000313" key="3">
    <source>
        <dbReference type="Proteomes" id="UP000184108"/>
    </source>
</evidence>
<dbReference type="InterPro" id="IPR052058">
    <property type="entry name" value="Alcohol_O-acetyltransferase"/>
</dbReference>
<dbReference type="InterPro" id="IPR023213">
    <property type="entry name" value="CAT-like_dom_sf"/>
</dbReference>
<dbReference type="PANTHER" id="PTHR28037:SF1">
    <property type="entry name" value="ALCOHOL O-ACETYLTRANSFERASE 1-RELATED"/>
    <property type="match status" value="1"/>
</dbReference>
<dbReference type="EMBL" id="FQVE01000005">
    <property type="protein sequence ID" value="SHG27874.1"/>
    <property type="molecule type" value="Genomic_DNA"/>
</dbReference>
<dbReference type="PANTHER" id="PTHR28037">
    <property type="entry name" value="ALCOHOL O-ACETYLTRANSFERASE 1-RELATED"/>
    <property type="match status" value="1"/>
</dbReference>
<accession>A0A1M5IHN4</accession>
<dbReference type="Gene3D" id="3.30.559.10">
    <property type="entry name" value="Chloramphenicol acetyltransferase-like domain"/>
    <property type="match status" value="1"/>
</dbReference>
<dbReference type="AlphaFoldDB" id="A0A1M5IHN4"/>
<proteinExistence type="predicted"/>
<reference evidence="3" key="1">
    <citation type="submission" date="2016-11" db="EMBL/GenBank/DDBJ databases">
        <authorList>
            <person name="Varghese N."/>
            <person name="Submissions S."/>
        </authorList>
    </citation>
    <scope>NUCLEOTIDE SEQUENCE [LARGE SCALE GENOMIC DNA]</scope>
    <source>
        <strain evidence="3">YR203</strain>
    </source>
</reference>
<sequence>MTLKKDRYLRMKRKLLFGERMLLGDGTEPFNAVIPFRLRGTFKEEDIQYALNQLQGKHPWLRAVIHHDEQNIPWFEVPERNLPIPIRTVSRNGEDHWQKESEREWQTLFQYGERPLIRFVWIKGEEVSDMLFAFHHCLCDGGSAMAFLYEFLKILDNPSAEIGVEHPILGIQDVVPSEILTNRKQKLKAKLIGRLAATAIKCIPVGKKAVERKNDYLIHWKFDKALSQELISYCKSMEVTVNTFLSAAVLQAFKKIRGESAFNKVSCPVDIRRFAKQIKEDHIFAFGLMIVVSANHKMSFSENLRLMQESVERKTSKLNPYITMMVMESAHDALKNFTKLLKHGKSSNDCMFSNLGRIQIPHQYKEFTLDTIFSPSVIGPLGNTTTMVTSTFRGEMDFSFVGSEGYLPYAEALAIRDEVIQTVKLQLDHIAVL</sequence>
<name>A0A1M5IHN4_9FLAO</name>
<evidence type="ECO:0000259" key="1">
    <source>
        <dbReference type="Pfam" id="PF00668"/>
    </source>
</evidence>
<dbReference type="SUPFAM" id="SSF52777">
    <property type="entry name" value="CoA-dependent acyltransferases"/>
    <property type="match status" value="2"/>
</dbReference>
<organism evidence="2 3">
    <name type="scientific">Chryseobacterium vrystaatense</name>
    <dbReference type="NCBI Taxonomy" id="307480"/>
    <lineage>
        <taxon>Bacteria</taxon>
        <taxon>Pseudomonadati</taxon>
        <taxon>Bacteroidota</taxon>
        <taxon>Flavobacteriia</taxon>
        <taxon>Flavobacteriales</taxon>
        <taxon>Weeksellaceae</taxon>
        <taxon>Chryseobacterium group</taxon>
        <taxon>Chryseobacterium</taxon>
    </lineage>
</organism>
<dbReference type="InterPro" id="IPR001242">
    <property type="entry name" value="Condensation_dom"/>
</dbReference>
<evidence type="ECO:0000313" key="2">
    <source>
        <dbReference type="EMBL" id="SHG27874.1"/>
    </source>
</evidence>
<gene>
    <name evidence="2" type="ORF">SAMN02787073_3877</name>
</gene>
<dbReference type="Pfam" id="PF00668">
    <property type="entry name" value="Condensation"/>
    <property type="match status" value="1"/>
</dbReference>
<feature type="domain" description="Condensation" evidence="1">
    <location>
        <begin position="25"/>
        <end position="271"/>
    </location>
</feature>
<dbReference type="GO" id="GO:0003824">
    <property type="term" value="F:catalytic activity"/>
    <property type="evidence" value="ECO:0007669"/>
    <property type="project" value="InterPro"/>
</dbReference>
<dbReference type="Gene3D" id="3.30.559.30">
    <property type="entry name" value="Nonribosomal peptide synthetase, condensation domain"/>
    <property type="match status" value="1"/>
</dbReference>